<dbReference type="PANTHER" id="PTHR19139:SF199">
    <property type="entry name" value="MIP17260P"/>
    <property type="match status" value="1"/>
</dbReference>
<evidence type="ECO:0000313" key="9">
    <source>
        <dbReference type="EMBL" id="GFS13716.1"/>
    </source>
</evidence>
<organism evidence="9 10">
    <name type="scientific">Elysia marginata</name>
    <dbReference type="NCBI Taxonomy" id="1093978"/>
    <lineage>
        <taxon>Eukaryota</taxon>
        <taxon>Metazoa</taxon>
        <taxon>Spiralia</taxon>
        <taxon>Lophotrochozoa</taxon>
        <taxon>Mollusca</taxon>
        <taxon>Gastropoda</taxon>
        <taxon>Heterobranchia</taxon>
        <taxon>Euthyneura</taxon>
        <taxon>Panpulmonata</taxon>
        <taxon>Sacoglossa</taxon>
        <taxon>Placobranchoidea</taxon>
        <taxon>Plakobranchidae</taxon>
        <taxon>Elysia</taxon>
    </lineage>
</organism>
<keyword evidence="3 6" id="KW-0812">Transmembrane</keyword>
<feature type="transmembrane region" description="Helical" evidence="8">
    <location>
        <begin position="306"/>
        <end position="329"/>
    </location>
</feature>
<comment type="caution">
    <text evidence="9">The sequence shown here is derived from an EMBL/GenBank/DDBJ whole genome shotgun (WGS) entry which is preliminary data.</text>
</comment>
<dbReference type="PANTHER" id="PTHR19139">
    <property type="entry name" value="AQUAPORIN TRANSPORTER"/>
    <property type="match status" value="1"/>
</dbReference>
<evidence type="ECO:0000256" key="7">
    <source>
        <dbReference type="SAM" id="MobiDB-lite"/>
    </source>
</evidence>
<feature type="compositionally biased region" description="Polar residues" evidence="7">
    <location>
        <begin position="1"/>
        <end position="12"/>
    </location>
</feature>
<evidence type="ECO:0000313" key="10">
    <source>
        <dbReference type="Proteomes" id="UP000762676"/>
    </source>
</evidence>
<dbReference type="PRINTS" id="PR00783">
    <property type="entry name" value="MINTRINSICP"/>
</dbReference>
<evidence type="ECO:0000256" key="8">
    <source>
        <dbReference type="SAM" id="Phobius"/>
    </source>
</evidence>
<feature type="transmembrane region" description="Helical" evidence="8">
    <location>
        <begin position="341"/>
        <end position="360"/>
    </location>
</feature>
<keyword evidence="10" id="KW-1185">Reference proteome</keyword>
<proteinExistence type="inferred from homology"/>
<keyword evidence="5 8" id="KW-0472">Membrane</keyword>
<keyword evidence="6" id="KW-0813">Transport</keyword>
<dbReference type="GO" id="GO:0005886">
    <property type="term" value="C:plasma membrane"/>
    <property type="evidence" value="ECO:0007669"/>
    <property type="project" value="TreeGrafter"/>
</dbReference>
<name>A0AAV4IYV6_9GAST</name>
<dbReference type="InterPro" id="IPR000425">
    <property type="entry name" value="MIP"/>
</dbReference>
<feature type="region of interest" description="Disordered" evidence="7">
    <location>
        <begin position="1"/>
        <end position="60"/>
    </location>
</feature>
<evidence type="ECO:0000256" key="5">
    <source>
        <dbReference type="ARBA" id="ARBA00023136"/>
    </source>
</evidence>
<dbReference type="InterPro" id="IPR023271">
    <property type="entry name" value="Aquaporin-like"/>
</dbReference>
<feature type="transmembrane region" description="Helical" evidence="8">
    <location>
        <begin position="386"/>
        <end position="411"/>
    </location>
</feature>
<accession>A0AAV4IYV6</accession>
<evidence type="ECO:0000256" key="6">
    <source>
        <dbReference type="RuleBase" id="RU000477"/>
    </source>
</evidence>
<evidence type="ECO:0000256" key="2">
    <source>
        <dbReference type="ARBA" id="ARBA00006175"/>
    </source>
</evidence>
<dbReference type="SUPFAM" id="SSF81338">
    <property type="entry name" value="Aquaporin-like"/>
    <property type="match status" value="1"/>
</dbReference>
<evidence type="ECO:0000256" key="4">
    <source>
        <dbReference type="ARBA" id="ARBA00022989"/>
    </source>
</evidence>
<dbReference type="InterPro" id="IPR034294">
    <property type="entry name" value="Aquaporin_transptr"/>
</dbReference>
<sequence>MSARSSAPNAATQVRRAGVTSHSSPSPSPNIASLSTRRATRELSSASSDNRSTQTSVRQTIDKRADLDLIHSGARPVSPSTFKRLSGISNSSSLESASAEFDGDISIVAPLGKEENTDLYSIQSLPIPTCATSNDSKFTVPKAKTIKSNLPLELDIENKTEPDSLDLNRSFSSEESLQKELLKSSLGPVSTRPILKTLYLTQVYSGNQQALQQTSKQSQGQLATSRKRDLPKSVITPLLPHSQASGVPLISKQTKARRLWDQEVGDSWGEITRTTKESPEGSTVTTSSNCPPRMATSLEDITSLRLWKGIVAEFVGTLLLTLVGCGSCINMRGDTNVTSPVVQIALCFGLSVATVVWAIAHVSGGHVNPAVTCAMLATRKISLVKAVLFIVFQVSAMLENSVSPLYVYVLLVS</sequence>
<evidence type="ECO:0000256" key="1">
    <source>
        <dbReference type="ARBA" id="ARBA00004141"/>
    </source>
</evidence>
<gene>
    <name evidence="9" type="ORF">ElyMa_006729000</name>
</gene>
<protein>
    <submittedName>
        <fullName evidence="9">Aquaporin</fullName>
    </submittedName>
</protein>
<reference evidence="9 10" key="1">
    <citation type="journal article" date="2021" name="Elife">
        <title>Chloroplast acquisition without the gene transfer in kleptoplastic sea slugs, Plakobranchus ocellatus.</title>
        <authorList>
            <person name="Maeda T."/>
            <person name="Takahashi S."/>
            <person name="Yoshida T."/>
            <person name="Shimamura S."/>
            <person name="Takaki Y."/>
            <person name="Nagai Y."/>
            <person name="Toyoda A."/>
            <person name="Suzuki Y."/>
            <person name="Arimoto A."/>
            <person name="Ishii H."/>
            <person name="Satoh N."/>
            <person name="Nishiyama T."/>
            <person name="Hasebe M."/>
            <person name="Maruyama T."/>
            <person name="Minagawa J."/>
            <person name="Obokata J."/>
            <person name="Shigenobu S."/>
        </authorList>
    </citation>
    <scope>NUCLEOTIDE SEQUENCE [LARGE SCALE GENOMIC DNA]</scope>
</reference>
<comment type="similarity">
    <text evidence="2 6">Belongs to the MIP/aquaporin (TC 1.A.8) family.</text>
</comment>
<dbReference type="EMBL" id="BMAT01013465">
    <property type="protein sequence ID" value="GFS13716.1"/>
    <property type="molecule type" value="Genomic_DNA"/>
</dbReference>
<keyword evidence="4 8" id="KW-1133">Transmembrane helix</keyword>
<evidence type="ECO:0000256" key="3">
    <source>
        <dbReference type="ARBA" id="ARBA00022692"/>
    </source>
</evidence>
<comment type="subcellular location">
    <subcellularLocation>
        <location evidence="1">Membrane</location>
        <topology evidence="1">Multi-pass membrane protein</topology>
    </subcellularLocation>
</comment>
<dbReference type="Pfam" id="PF00230">
    <property type="entry name" value="MIP"/>
    <property type="match status" value="1"/>
</dbReference>
<dbReference type="Proteomes" id="UP000762676">
    <property type="component" value="Unassembled WGS sequence"/>
</dbReference>
<dbReference type="AlphaFoldDB" id="A0AAV4IYV6"/>
<dbReference type="GO" id="GO:0015250">
    <property type="term" value="F:water channel activity"/>
    <property type="evidence" value="ECO:0007669"/>
    <property type="project" value="TreeGrafter"/>
</dbReference>
<feature type="compositionally biased region" description="Polar residues" evidence="7">
    <location>
        <begin position="20"/>
        <end position="59"/>
    </location>
</feature>
<dbReference type="Gene3D" id="1.20.1080.10">
    <property type="entry name" value="Glycerol uptake facilitator protein"/>
    <property type="match status" value="1"/>
</dbReference>